<proteinExistence type="predicted"/>
<name>A0AAV4M0R5_BABCB</name>
<evidence type="ECO:0000256" key="1">
    <source>
        <dbReference type="SAM" id="MobiDB-lite"/>
    </source>
</evidence>
<feature type="region of interest" description="Disordered" evidence="1">
    <location>
        <begin position="1"/>
        <end position="25"/>
    </location>
</feature>
<dbReference type="RefSeq" id="XP_067717030.1">
    <property type="nucleotide sequence ID" value="XM_067860929.1"/>
</dbReference>
<dbReference type="GeneID" id="94196442"/>
<keyword evidence="3" id="KW-1185">Reference proteome</keyword>
<feature type="compositionally biased region" description="Low complexity" evidence="1">
    <location>
        <begin position="1"/>
        <end position="15"/>
    </location>
</feature>
<dbReference type="AlphaFoldDB" id="A0AAV4M0R5"/>
<reference evidence="2 3" key="1">
    <citation type="submission" date="2021-06" db="EMBL/GenBank/DDBJ databases">
        <title>Genome sequence of Babesia caballi.</title>
        <authorList>
            <person name="Yamagishi J."/>
            <person name="Kidaka T."/>
            <person name="Ochi A."/>
        </authorList>
    </citation>
    <scope>NUCLEOTIDE SEQUENCE [LARGE SCALE GENOMIC DNA]</scope>
    <source>
        <strain evidence="2">USDA-D6B2</strain>
    </source>
</reference>
<evidence type="ECO:0000313" key="3">
    <source>
        <dbReference type="Proteomes" id="UP001497744"/>
    </source>
</evidence>
<accession>A0AAV4M0R5</accession>
<evidence type="ECO:0000313" key="2">
    <source>
        <dbReference type="EMBL" id="GIX64961.1"/>
    </source>
</evidence>
<protein>
    <submittedName>
        <fullName evidence="2">Mitochondrial carrier protein, putative</fullName>
    </submittedName>
</protein>
<comment type="caution">
    <text evidence="2">The sequence shown here is derived from an EMBL/GenBank/DDBJ whole genome shotgun (WGS) entry which is preliminary data.</text>
</comment>
<organism evidence="2 3">
    <name type="scientific">Babesia caballi</name>
    <dbReference type="NCBI Taxonomy" id="5871"/>
    <lineage>
        <taxon>Eukaryota</taxon>
        <taxon>Sar</taxon>
        <taxon>Alveolata</taxon>
        <taxon>Apicomplexa</taxon>
        <taxon>Aconoidasida</taxon>
        <taxon>Piroplasmida</taxon>
        <taxon>Babesiidae</taxon>
        <taxon>Babesia</taxon>
    </lineage>
</organism>
<dbReference type="Proteomes" id="UP001497744">
    <property type="component" value="Unassembled WGS sequence"/>
</dbReference>
<dbReference type="EMBL" id="BPLF01000004">
    <property type="protein sequence ID" value="GIX64961.1"/>
    <property type="molecule type" value="Genomic_DNA"/>
</dbReference>
<gene>
    <name evidence="2" type="ORF">BcabD6B2_43960</name>
</gene>
<sequence length="99" mass="10911">MAADQDPDAPAANLPQDDEENNAQTMGEMFMEAMTVVGSTLRSTFVEANRCVRNCVYPAKERCIKLYDNLTHNFNAKGTRNFSSVSHVSRFGNDCGASE</sequence>